<feature type="transmembrane region" description="Helical" evidence="8">
    <location>
        <begin position="7"/>
        <end position="25"/>
    </location>
</feature>
<dbReference type="EMBL" id="JACHHV010000019">
    <property type="protein sequence ID" value="MBB5888284.1"/>
    <property type="molecule type" value="Genomic_DNA"/>
</dbReference>
<keyword evidence="4" id="KW-1003">Cell membrane</keyword>
<proteinExistence type="inferred from homology"/>
<keyword evidence="6 8" id="KW-1133">Transmembrane helix</keyword>
<dbReference type="RefSeq" id="WP_183540203.1">
    <property type="nucleotide sequence ID" value="NZ_JACHHV010000019.1"/>
</dbReference>
<name>A0A841C7G3_9LACT</name>
<dbReference type="Pfam" id="PF01594">
    <property type="entry name" value="AI-2E_transport"/>
    <property type="match status" value="1"/>
</dbReference>
<dbReference type="GO" id="GO:0055085">
    <property type="term" value="P:transmembrane transport"/>
    <property type="evidence" value="ECO:0007669"/>
    <property type="project" value="TreeGrafter"/>
</dbReference>
<evidence type="ECO:0000256" key="5">
    <source>
        <dbReference type="ARBA" id="ARBA00022692"/>
    </source>
</evidence>
<dbReference type="AlphaFoldDB" id="A0A841C7G3"/>
<dbReference type="InterPro" id="IPR002549">
    <property type="entry name" value="AI-2E-like"/>
</dbReference>
<dbReference type="PANTHER" id="PTHR21716">
    <property type="entry name" value="TRANSMEMBRANE PROTEIN"/>
    <property type="match status" value="1"/>
</dbReference>
<evidence type="ECO:0000256" key="8">
    <source>
        <dbReference type="SAM" id="Phobius"/>
    </source>
</evidence>
<dbReference type="PANTHER" id="PTHR21716:SF53">
    <property type="entry name" value="PERMEASE PERM-RELATED"/>
    <property type="match status" value="1"/>
</dbReference>
<feature type="transmembrane region" description="Helical" evidence="8">
    <location>
        <begin position="248"/>
        <end position="267"/>
    </location>
</feature>
<keyword evidence="10" id="KW-1185">Reference proteome</keyword>
<gene>
    <name evidence="9" type="ORF">HNQ37_001177</name>
</gene>
<keyword evidence="5 8" id="KW-0812">Transmembrane</keyword>
<reference evidence="9 10" key="1">
    <citation type="submission" date="2020-08" db="EMBL/GenBank/DDBJ databases">
        <title>Genomic Encyclopedia of Type Strains, Phase IV (KMG-IV): sequencing the most valuable type-strain genomes for metagenomic binning, comparative biology and taxonomic classification.</title>
        <authorList>
            <person name="Goeker M."/>
        </authorList>
    </citation>
    <scope>NUCLEOTIDE SEQUENCE [LARGE SCALE GENOMIC DNA]</scope>
    <source>
        <strain evidence="9 10">DSM 14925</strain>
    </source>
</reference>
<protein>
    <submittedName>
        <fullName evidence="9">Putative PurR-regulated permease PerM</fullName>
    </submittedName>
</protein>
<organism evidence="9 10">
    <name type="scientific">Lactovum miscens</name>
    <dbReference type="NCBI Taxonomy" id="190387"/>
    <lineage>
        <taxon>Bacteria</taxon>
        <taxon>Bacillati</taxon>
        <taxon>Bacillota</taxon>
        <taxon>Bacilli</taxon>
        <taxon>Lactobacillales</taxon>
        <taxon>Streptococcaceae</taxon>
        <taxon>Lactovum</taxon>
    </lineage>
</organism>
<evidence type="ECO:0000256" key="2">
    <source>
        <dbReference type="ARBA" id="ARBA00009773"/>
    </source>
</evidence>
<accession>A0A841C7G3</accession>
<feature type="transmembrane region" description="Helical" evidence="8">
    <location>
        <begin position="316"/>
        <end position="344"/>
    </location>
</feature>
<evidence type="ECO:0000256" key="3">
    <source>
        <dbReference type="ARBA" id="ARBA00022448"/>
    </source>
</evidence>
<feature type="transmembrane region" description="Helical" evidence="8">
    <location>
        <begin position="165"/>
        <end position="187"/>
    </location>
</feature>
<evidence type="ECO:0000256" key="7">
    <source>
        <dbReference type="ARBA" id="ARBA00023136"/>
    </source>
</evidence>
<feature type="transmembrane region" description="Helical" evidence="8">
    <location>
        <begin position="37"/>
        <end position="59"/>
    </location>
</feature>
<keyword evidence="3" id="KW-0813">Transport</keyword>
<evidence type="ECO:0000256" key="4">
    <source>
        <dbReference type="ARBA" id="ARBA00022475"/>
    </source>
</evidence>
<comment type="caution">
    <text evidence="9">The sequence shown here is derived from an EMBL/GenBank/DDBJ whole genome shotgun (WGS) entry which is preliminary data.</text>
</comment>
<feature type="transmembrane region" description="Helical" evidence="8">
    <location>
        <begin position="71"/>
        <end position="93"/>
    </location>
</feature>
<comment type="similarity">
    <text evidence="2">Belongs to the autoinducer-2 exporter (AI-2E) (TC 2.A.86) family.</text>
</comment>
<feature type="transmembrane region" description="Helical" evidence="8">
    <location>
        <begin position="274"/>
        <end position="296"/>
    </location>
</feature>
<evidence type="ECO:0000256" key="6">
    <source>
        <dbReference type="ARBA" id="ARBA00022989"/>
    </source>
</evidence>
<keyword evidence="7 8" id="KW-0472">Membrane</keyword>
<evidence type="ECO:0000313" key="9">
    <source>
        <dbReference type="EMBL" id="MBB5888284.1"/>
    </source>
</evidence>
<feature type="transmembrane region" description="Helical" evidence="8">
    <location>
        <begin position="223"/>
        <end position="242"/>
    </location>
</feature>
<evidence type="ECO:0000313" key="10">
    <source>
        <dbReference type="Proteomes" id="UP000562464"/>
    </source>
</evidence>
<dbReference type="GO" id="GO:0005886">
    <property type="term" value="C:plasma membrane"/>
    <property type="evidence" value="ECO:0007669"/>
    <property type="project" value="UniProtKB-SubCell"/>
</dbReference>
<comment type="subcellular location">
    <subcellularLocation>
        <location evidence="1">Cell membrane</location>
        <topology evidence="1">Multi-pass membrane protein</topology>
    </subcellularLocation>
</comment>
<evidence type="ECO:0000256" key="1">
    <source>
        <dbReference type="ARBA" id="ARBA00004651"/>
    </source>
</evidence>
<dbReference type="Proteomes" id="UP000562464">
    <property type="component" value="Unassembled WGS sequence"/>
</dbReference>
<sequence>MFKSSKLFFWTVEFLAVAALLWLLVRIDWIFKPITVMFSAIFIPFLIAGFLYFVFDPLIDLLEQKLKIKRIFGIILSVLIVIGAYVLIALTVIPNVISQLTSLISTMVKLYPEAQNWLVGLVKSGQFKTIANQVDFTSALNSLSSTYTTILQNLLHGMTSSIGSIVNIIVTILLILLLVPIFFFYMLKDGDKILPFIKKYLLVEDKYNVIGLLEDLHKTISKYIFGVALDALFIFIMAMAGFSVIQVPYALIFALWTAVSNLIPYVGPYIGLTPLVLATVFIHPWMTLIAVIYMAIVQQVDGNIVYPRIVGGAVHVHPITVMVLMMVMGSLYGIIGMVIGVPLYAMVKEIVKFVVGLYRNIRKQRQSSIHQS</sequence>